<protein>
    <submittedName>
        <fullName evidence="3">Uncharacterized protein</fullName>
    </submittedName>
</protein>
<evidence type="ECO:0000259" key="2">
    <source>
        <dbReference type="Pfam" id="PF24620"/>
    </source>
</evidence>
<evidence type="ECO:0000313" key="3">
    <source>
        <dbReference type="EnsemblPlants" id="OMERI03G17100.4"/>
    </source>
</evidence>
<dbReference type="Pfam" id="PF24620">
    <property type="entry name" value="DUF7625"/>
    <property type="match status" value="1"/>
</dbReference>
<name>A0A0E0D165_9ORYZ</name>
<sequence>MNISGFDVKKALELAIRHQAVIMKKLVNDMPLFVAKDESIWKCVNVTNSNAKHSKETLDAVHKYISSTDGWSAMKNSQSRYQAATILKKSCLQQHALGDVLQILQIIIVRKKWLLPHSSGWQPLSINATAVDATAVAVGEARS</sequence>
<evidence type="ECO:0000313" key="4">
    <source>
        <dbReference type="Proteomes" id="UP000008021"/>
    </source>
</evidence>
<organism evidence="3">
    <name type="scientific">Oryza meridionalis</name>
    <dbReference type="NCBI Taxonomy" id="40149"/>
    <lineage>
        <taxon>Eukaryota</taxon>
        <taxon>Viridiplantae</taxon>
        <taxon>Streptophyta</taxon>
        <taxon>Embryophyta</taxon>
        <taxon>Tracheophyta</taxon>
        <taxon>Spermatophyta</taxon>
        <taxon>Magnoliopsida</taxon>
        <taxon>Liliopsida</taxon>
        <taxon>Poales</taxon>
        <taxon>Poaceae</taxon>
        <taxon>BOP clade</taxon>
        <taxon>Oryzoideae</taxon>
        <taxon>Oryzeae</taxon>
        <taxon>Oryzinae</taxon>
        <taxon>Oryza</taxon>
    </lineage>
</organism>
<dbReference type="Proteomes" id="UP000008021">
    <property type="component" value="Chromosome 3"/>
</dbReference>
<keyword evidence="4" id="KW-1185">Reference proteome</keyword>
<dbReference type="AlphaFoldDB" id="A0A0E0D165"/>
<reference evidence="3" key="2">
    <citation type="submission" date="2018-05" db="EMBL/GenBank/DDBJ databases">
        <title>OmerRS3 (Oryza meridionalis Reference Sequence Version 3).</title>
        <authorList>
            <person name="Zhang J."/>
            <person name="Kudrna D."/>
            <person name="Lee S."/>
            <person name="Talag J."/>
            <person name="Welchert J."/>
            <person name="Wing R.A."/>
        </authorList>
    </citation>
    <scope>NUCLEOTIDE SEQUENCE [LARGE SCALE GENOMIC DNA]</scope>
    <source>
        <strain evidence="3">OR44</strain>
    </source>
</reference>
<dbReference type="EnsemblPlants" id="OMERI03G17100.2">
    <property type="protein sequence ID" value="OMERI03G17100.2"/>
    <property type="gene ID" value="OMERI03G17100"/>
</dbReference>
<dbReference type="Pfam" id="PF14418">
    <property type="entry name" value="OHA"/>
    <property type="match status" value="1"/>
</dbReference>
<reference evidence="3" key="1">
    <citation type="submission" date="2015-04" db="UniProtKB">
        <authorList>
            <consortium name="EnsemblPlants"/>
        </authorList>
    </citation>
    <scope>IDENTIFICATION</scope>
</reference>
<dbReference type="Gramene" id="OMERI03G17100.4">
    <property type="protein sequence ID" value="OMERI03G17100.4"/>
    <property type="gene ID" value="OMERI03G17100"/>
</dbReference>
<feature type="domain" description="OST-HTH associated" evidence="1">
    <location>
        <begin position="78"/>
        <end position="132"/>
    </location>
</feature>
<proteinExistence type="predicted"/>
<dbReference type="InterPro" id="IPR056042">
    <property type="entry name" value="DUF7625"/>
</dbReference>
<feature type="domain" description="DUF7625" evidence="2">
    <location>
        <begin position="2"/>
        <end position="50"/>
    </location>
</feature>
<accession>A0A0E0D165</accession>
<dbReference type="EnsemblPlants" id="OMERI03G17100.4">
    <property type="protein sequence ID" value="OMERI03G17100.4"/>
    <property type="gene ID" value="OMERI03G17100"/>
</dbReference>
<evidence type="ECO:0000259" key="1">
    <source>
        <dbReference type="Pfam" id="PF14418"/>
    </source>
</evidence>
<dbReference type="Gramene" id="OMERI03G17100.2">
    <property type="protein sequence ID" value="OMERI03G17100.2"/>
    <property type="gene ID" value="OMERI03G17100"/>
</dbReference>
<dbReference type="InterPro" id="IPR025677">
    <property type="entry name" value="OST-HTH-assoc_dom"/>
</dbReference>
<dbReference type="HOGENOM" id="CLU_2101006_0_0_1"/>